<dbReference type="Proteomes" id="UP000050509">
    <property type="component" value="Unassembled WGS sequence"/>
</dbReference>
<keyword evidence="2" id="KW-1185">Reference proteome</keyword>
<reference evidence="1 2" key="1">
    <citation type="submission" date="2015-09" db="EMBL/GenBank/DDBJ databases">
        <title>Draft genome sequence of Kouleothrix aurantiaca JCM 19913.</title>
        <authorList>
            <person name="Hemp J."/>
        </authorList>
    </citation>
    <scope>NUCLEOTIDE SEQUENCE [LARGE SCALE GENOMIC DNA]</scope>
    <source>
        <strain evidence="1 2">COM-B</strain>
    </source>
</reference>
<proteinExistence type="predicted"/>
<dbReference type="AlphaFoldDB" id="A0A0P9H274"/>
<feature type="non-terminal residue" evidence="1">
    <location>
        <position position="261"/>
    </location>
</feature>
<evidence type="ECO:0000313" key="2">
    <source>
        <dbReference type="Proteomes" id="UP000050509"/>
    </source>
</evidence>
<protein>
    <submittedName>
        <fullName evidence="1">Uncharacterized protein</fullName>
    </submittedName>
</protein>
<accession>A0A0P9H274</accession>
<gene>
    <name evidence="1" type="ORF">SE17_39795</name>
</gene>
<sequence>TYTQGSKVYVNRSTGSDSSWGTPFVVPGPTSATSLNSDDISSLVAYTDNDGSSIGVLWSNHNSPSSMYFSHHRDSDADTSWQSVEQIYTAACAADDHINLKSLQSDSSGAIYAAVKTSFGDSGCGGSSSSPLLRLVVRKPNNSWQVATFATVGDDETRPQVLLDTSNRKVYMFATSPTSCGVIYMKSTSMDNLSFPSGKGTPFVSSSTYTCLNNVTSTKQTVNSATGLVVMASDESKLFYLHNTLDLGAPPSDTTAPTVTG</sequence>
<feature type="non-terminal residue" evidence="1">
    <location>
        <position position="1"/>
    </location>
</feature>
<name>A0A0P9H274_9CHLR</name>
<evidence type="ECO:0000313" key="1">
    <source>
        <dbReference type="EMBL" id="KPV48113.1"/>
    </source>
</evidence>
<comment type="caution">
    <text evidence="1">The sequence shown here is derived from an EMBL/GenBank/DDBJ whole genome shotgun (WGS) entry which is preliminary data.</text>
</comment>
<organism evidence="1 2">
    <name type="scientific">Kouleothrix aurantiaca</name>
    <dbReference type="NCBI Taxonomy" id="186479"/>
    <lineage>
        <taxon>Bacteria</taxon>
        <taxon>Bacillati</taxon>
        <taxon>Chloroflexota</taxon>
        <taxon>Chloroflexia</taxon>
        <taxon>Chloroflexales</taxon>
        <taxon>Roseiflexineae</taxon>
        <taxon>Roseiflexaceae</taxon>
        <taxon>Kouleothrix</taxon>
    </lineage>
</organism>
<dbReference type="EMBL" id="LJCR01002933">
    <property type="protein sequence ID" value="KPV48113.1"/>
    <property type="molecule type" value="Genomic_DNA"/>
</dbReference>